<dbReference type="Proteomes" id="UP001596303">
    <property type="component" value="Unassembled WGS sequence"/>
</dbReference>
<dbReference type="InterPro" id="IPR008276">
    <property type="entry name" value="C_nuclsd_transpt"/>
</dbReference>
<evidence type="ECO:0000256" key="1">
    <source>
        <dbReference type="ARBA" id="ARBA00004651"/>
    </source>
</evidence>
<keyword evidence="12" id="KW-1185">Reference proteome</keyword>
<dbReference type="InterPro" id="IPR011657">
    <property type="entry name" value="CNT_C_dom"/>
</dbReference>
<feature type="transmembrane region" description="Helical" evidence="7">
    <location>
        <begin position="402"/>
        <end position="424"/>
    </location>
</feature>
<dbReference type="Pfam" id="PF01773">
    <property type="entry name" value="Nucleos_tra2_N"/>
    <property type="match status" value="1"/>
</dbReference>
<evidence type="ECO:0000256" key="5">
    <source>
        <dbReference type="ARBA" id="ARBA00022989"/>
    </source>
</evidence>
<feature type="transmembrane region" description="Helical" evidence="7">
    <location>
        <begin position="140"/>
        <end position="165"/>
    </location>
</feature>
<keyword evidence="6 7" id="KW-0472">Membrane</keyword>
<comment type="subcellular location">
    <subcellularLocation>
        <location evidence="1">Cell membrane</location>
        <topology evidence="1">Multi-pass membrane protein</topology>
    </subcellularLocation>
</comment>
<evidence type="ECO:0000259" key="10">
    <source>
        <dbReference type="Pfam" id="PF07670"/>
    </source>
</evidence>
<evidence type="ECO:0000256" key="7">
    <source>
        <dbReference type="SAM" id="Phobius"/>
    </source>
</evidence>
<evidence type="ECO:0000256" key="2">
    <source>
        <dbReference type="ARBA" id="ARBA00009033"/>
    </source>
</evidence>
<feature type="domain" description="Concentrative nucleoside transporter N-terminal" evidence="8">
    <location>
        <begin position="19"/>
        <end position="91"/>
    </location>
</feature>
<protein>
    <submittedName>
        <fullName evidence="11">NupC/NupG family nucleoside CNT transporter</fullName>
    </submittedName>
</protein>
<evidence type="ECO:0000313" key="11">
    <source>
        <dbReference type="EMBL" id="MFC6200195.1"/>
    </source>
</evidence>
<gene>
    <name evidence="11" type="ORF">ACFQDM_19140</name>
</gene>
<dbReference type="PANTHER" id="PTHR10590">
    <property type="entry name" value="SODIUM/NUCLEOSIDE COTRANSPORTER"/>
    <property type="match status" value="1"/>
</dbReference>
<comment type="caution">
    <text evidence="11">The sequence shown here is derived from an EMBL/GenBank/DDBJ whole genome shotgun (WGS) entry which is preliminary data.</text>
</comment>
<evidence type="ECO:0000256" key="4">
    <source>
        <dbReference type="ARBA" id="ARBA00022692"/>
    </source>
</evidence>
<feature type="domain" description="Nucleoside transporter/FeoB GTPase Gate" evidence="10">
    <location>
        <begin position="110"/>
        <end position="208"/>
    </location>
</feature>
<reference evidence="12" key="1">
    <citation type="journal article" date="2019" name="Int. J. Syst. Evol. Microbiol.">
        <title>The Global Catalogue of Microorganisms (GCM) 10K type strain sequencing project: providing services to taxonomists for standard genome sequencing and annotation.</title>
        <authorList>
            <consortium name="The Broad Institute Genomics Platform"/>
            <consortium name="The Broad Institute Genome Sequencing Center for Infectious Disease"/>
            <person name="Wu L."/>
            <person name="Ma J."/>
        </authorList>
    </citation>
    <scope>NUCLEOTIDE SEQUENCE [LARGE SCALE GENOMIC DNA]</scope>
    <source>
        <strain evidence="12">CGMCC-1.15741</strain>
    </source>
</reference>
<feature type="transmembrane region" description="Helical" evidence="7">
    <location>
        <begin position="185"/>
        <end position="207"/>
    </location>
</feature>
<keyword evidence="3" id="KW-1003">Cell membrane</keyword>
<keyword evidence="5 7" id="KW-1133">Transmembrane helix</keyword>
<proteinExistence type="inferred from homology"/>
<dbReference type="RefSeq" id="WP_377382278.1">
    <property type="nucleotide sequence ID" value="NZ_JBHSSW010000066.1"/>
</dbReference>
<name>A0ABW1SES0_9PROT</name>
<feature type="transmembrane region" description="Helical" evidence="7">
    <location>
        <begin position="38"/>
        <end position="60"/>
    </location>
</feature>
<feature type="transmembrane region" description="Helical" evidence="7">
    <location>
        <begin position="272"/>
        <end position="290"/>
    </location>
</feature>
<dbReference type="Pfam" id="PF07670">
    <property type="entry name" value="Gate"/>
    <property type="match status" value="1"/>
</dbReference>
<feature type="transmembrane region" description="Helical" evidence="7">
    <location>
        <begin position="109"/>
        <end position="128"/>
    </location>
</feature>
<feature type="transmembrane region" description="Helical" evidence="7">
    <location>
        <begin position="15"/>
        <end position="31"/>
    </location>
</feature>
<feature type="transmembrane region" description="Helical" evidence="7">
    <location>
        <begin position="219"/>
        <end position="238"/>
    </location>
</feature>
<feature type="domain" description="Concentrative nucleoside transporter C-terminal" evidence="9">
    <location>
        <begin position="219"/>
        <end position="422"/>
    </location>
</feature>
<organism evidence="11 12">
    <name type="scientific">Ponticaulis profundi</name>
    <dbReference type="NCBI Taxonomy" id="2665222"/>
    <lineage>
        <taxon>Bacteria</taxon>
        <taxon>Pseudomonadati</taxon>
        <taxon>Pseudomonadota</taxon>
        <taxon>Alphaproteobacteria</taxon>
        <taxon>Hyphomonadales</taxon>
        <taxon>Hyphomonadaceae</taxon>
        <taxon>Ponticaulis</taxon>
    </lineage>
</organism>
<evidence type="ECO:0000259" key="9">
    <source>
        <dbReference type="Pfam" id="PF07662"/>
    </source>
</evidence>
<comment type="similarity">
    <text evidence="2">Belongs to the concentrative nucleoside transporter (CNT) (TC 2.A.41) family.</text>
</comment>
<feature type="transmembrane region" description="Helical" evidence="7">
    <location>
        <begin position="366"/>
        <end position="390"/>
    </location>
</feature>
<evidence type="ECO:0000256" key="3">
    <source>
        <dbReference type="ARBA" id="ARBA00022475"/>
    </source>
</evidence>
<dbReference type="EMBL" id="JBHSSW010000066">
    <property type="protein sequence ID" value="MFC6200195.1"/>
    <property type="molecule type" value="Genomic_DNA"/>
</dbReference>
<evidence type="ECO:0000259" key="8">
    <source>
        <dbReference type="Pfam" id="PF01773"/>
    </source>
</evidence>
<dbReference type="Pfam" id="PF07662">
    <property type="entry name" value="Nucleos_tra2_C"/>
    <property type="match status" value="1"/>
</dbReference>
<sequence length="433" mass="46099">MKNKEIAMEWGWDNARALIGLAMIVGIAWALSENRKAFPWKIVLGAVGLQFAFALLLFAVPPVRSILFKANILVDALEEATKAGTGFVYGYIGDNSTFPVEGVEAGPAFFFQILPIVIVVAALSAILWHWRVLRLVTKAFAFIFSKTMGLGGATSLAVSANIFMGMTEAPVLVKPYLKGMTRSEIFVLMTTGFATIAGSVLVIYTTFLEPVMANPLAQLLTASIVAAPAAVALALTMVPERTDIHDRAHEPDFEYESTMDAFATGASDGLKIVLNIATMLIAALALLYLVNGILGGIVPDLNGEPLSIQRILGWIFLPLMYMVGVPLEEAAKAGSLMGIKTVLTEFVAFLELANTPDGELSERSRIIVAHAICGFANFGSIGILIGGLTIIAPERRDTFLGLAWKTLLAGTLATCMSACIAGALPAQLFLGNG</sequence>
<dbReference type="InterPro" id="IPR002668">
    <property type="entry name" value="CNT_N_dom"/>
</dbReference>
<dbReference type="PANTHER" id="PTHR10590:SF4">
    <property type="entry name" value="SOLUTE CARRIER FAMILY 28 MEMBER 3"/>
    <property type="match status" value="1"/>
</dbReference>
<accession>A0ABW1SES0</accession>
<evidence type="ECO:0000313" key="12">
    <source>
        <dbReference type="Proteomes" id="UP001596303"/>
    </source>
</evidence>
<feature type="transmembrane region" description="Helical" evidence="7">
    <location>
        <begin position="311"/>
        <end position="327"/>
    </location>
</feature>
<keyword evidence="4 7" id="KW-0812">Transmembrane</keyword>
<evidence type="ECO:0000256" key="6">
    <source>
        <dbReference type="ARBA" id="ARBA00023136"/>
    </source>
</evidence>
<dbReference type="InterPro" id="IPR011642">
    <property type="entry name" value="Gate_dom"/>
</dbReference>